<dbReference type="OrthoDB" id="99480at2"/>
<dbReference type="GO" id="GO:0051536">
    <property type="term" value="F:iron-sulfur cluster binding"/>
    <property type="evidence" value="ECO:0007669"/>
    <property type="project" value="UniProtKB-KW"/>
</dbReference>
<dbReference type="Proteomes" id="UP000321721">
    <property type="component" value="Unassembled WGS sequence"/>
</dbReference>
<keyword evidence="1" id="KW-0479">Metal-binding</keyword>
<dbReference type="EMBL" id="VOOS01000006">
    <property type="protein sequence ID" value="TXB63934.1"/>
    <property type="molecule type" value="Genomic_DNA"/>
</dbReference>
<keyword evidence="5" id="KW-1185">Reference proteome</keyword>
<reference evidence="4 5" key="1">
    <citation type="submission" date="2019-08" db="EMBL/GenBank/DDBJ databases">
        <title>Genome of Vicingus serpentipes NCIMB 15042.</title>
        <authorList>
            <person name="Bowman J.P."/>
        </authorList>
    </citation>
    <scope>NUCLEOTIDE SEQUENCE [LARGE SCALE GENOMIC DNA]</scope>
    <source>
        <strain evidence="4 5">NCIMB 15042</strain>
    </source>
</reference>
<comment type="caution">
    <text evidence="4">The sequence shown here is derived from an EMBL/GenBank/DDBJ whole genome shotgun (WGS) entry which is preliminary data.</text>
</comment>
<dbReference type="SUPFAM" id="SSF52833">
    <property type="entry name" value="Thioredoxin-like"/>
    <property type="match status" value="1"/>
</dbReference>
<dbReference type="InterPro" id="IPR036249">
    <property type="entry name" value="Thioredoxin-like_sf"/>
</dbReference>
<evidence type="ECO:0000313" key="4">
    <source>
        <dbReference type="EMBL" id="TXB63934.1"/>
    </source>
</evidence>
<dbReference type="AlphaFoldDB" id="A0A5C6RPR1"/>
<protein>
    <submittedName>
        <fullName evidence="4">(2Fe-2S) ferredoxin domain-containing protein</fullName>
    </submittedName>
</protein>
<organism evidence="4 5">
    <name type="scientific">Vicingus serpentipes</name>
    <dbReference type="NCBI Taxonomy" id="1926625"/>
    <lineage>
        <taxon>Bacteria</taxon>
        <taxon>Pseudomonadati</taxon>
        <taxon>Bacteroidota</taxon>
        <taxon>Flavobacteriia</taxon>
        <taxon>Flavobacteriales</taxon>
        <taxon>Vicingaceae</taxon>
        <taxon>Vicingus</taxon>
    </lineage>
</organism>
<evidence type="ECO:0000256" key="1">
    <source>
        <dbReference type="ARBA" id="ARBA00022723"/>
    </source>
</evidence>
<proteinExistence type="predicted"/>
<evidence type="ECO:0000313" key="5">
    <source>
        <dbReference type="Proteomes" id="UP000321721"/>
    </source>
</evidence>
<keyword evidence="3" id="KW-0411">Iron-sulfur</keyword>
<accession>A0A5C6RPR1</accession>
<dbReference type="Gene3D" id="3.40.30.10">
    <property type="entry name" value="Glutaredoxin"/>
    <property type="match status" value="1"/>
</dbReference>
<dbReference type="PANTHER" id="PTHR43578:SF3">
    <property type="entry name" value="NADH-QUINONE OXIDOREDUCTASE SUBUNIT F"/>
    <property type="match status" value="1"/>
</dbReference>
<name>A0A5C6RPR1_9FLAO</name>
<dbReference type="CDD" id="cd02980">
    <property type="entry name" value="TRX_Fd_family"/>
    <property type="match status" value="1"/>
</dbReference>
<dbReference type="GO" id="GO:0046872">
    <property type="term" value="F:metal ion binding"/>
    <property type="evidence" value="ECO:0007669"/>
    <property type="project" value="UniProtKB-KW"/>
</dbReference>
<gene>
    <name evidence="4" type="ORF">FRY74_11815</name>
</gene>
<dbReference type="RefSeq" id="WP_147101868.1">
    <property type="nucleotide sequence ID" value="NZ_VOOS01000006.1"/>
</dbReference>
<evidence type="ECO:0000256" key="3">
    <source>
        <dbReference type="ARBA" id="ARBA00023014"/>
    </source>
</evidence>
<keyword evidence="2" id="KW-0408">Iron</keyword>
<dbReference type="PANTHER" id="PTHR43578">
    <property type="entry name" value="NADH-QUINONE OXIDOREDUCTASE SUBUNIT F"/>
    <property type="match status" value="1"/>
</dbReference>
<evidence type="ECO:0000256" key="2">
    <source>
        <dbReference type="ARBA" id="ARBA00023004"/>
    </source>
</evidence>
<sequence>MKYQKHIFVCINQRDENAVRCSCGEENGTEIVARFKELIQSHKLKMKVRAQRASCFDICEQGPIMVIYPEGVFYGKVTPNDVEEIFTQHILNNQPVERLRLKFNKK</sequence>